<dbReference type="Proteomes" id="UP000014074">
    <property type="component" value="Unassembled WGS sequence"/>
</dbReference>
<feature type="compositionally biased region" description="Polar residues" evidence="1">
    <location>
        <begin position="1"/>
        <end position="10"/>
    </location>
</feature>
<sequence>MSDFNTNDATPTPAGEKQTLSAREQELLGKLISCVKAPIEVDYDKLAAAMGMSNVRSASNAWGILKKKLGNPDLLGTPAKEPKTPGSKTPRKRAAAKAPANDDDENGEVETPTKKRKSARVKANTKAKQEAEPEEDNNADSVEVKTLHEEDVDDEA</sequence>
<dbReference type="OrthoDB" id="5403747at2759"/>
<protein>
    <submittedName>
        <fullName evidence="2">Uncharacterized protein</fullName>
    </submittedName>
</protein>
<keyword evidence="3" id="KW-1185">Reference proteome</keyword>
<feature type="region of interest" description="Disordered" evidence="1">
    <location>
        <begin position="68"/>
        <end position="156"/>
    </location>
</feature>
<feature type="compositionally biased region" description="Basic residues" evidence="1">
    <location>
        <begin position="114"/>
        <end position="125"/>
    </location>
</feature>
<organism evidence="2 3">
    <name type="scientific">Phaeoacremonium minimum (strain UCR-PA7)</name>
    <name type="common">Esca disease fungus</name>
    <name type="synonym">Togninia minima</name>
    <dbReference type="NCBI Taxonomy" id="1286976"/>
    <lineage>
        <taxon>Eukaryota</taxon>
        <taxon>Fungi</taxon>
        <taxon>Dikarya</taxon>
        <taxon>Ascomycota</taxon>
        <taxon>Pezizomycotina</taxon>
        <taxon>Sordariomycetes</taxon>
        <taxon>Sordariomycetidae</taxon>
        <taxon>Togniniales</taxon>
        <taxon>Togniniaceae</taxon>
        <taxon>Phaeoacremonium</taxon>
    </lineage>
</organism>
<dbReference type="RefSeq" id="XP_007917784.1">
    <property type="nucleotide sequence ID" value="XM_007919593.1"/>
</dbReference>
<dbReference type="EMBL" id="KB933264">
    <property type="protein sequence ID" value="EON97415.1"/>
    <property type="molecule type" value="Genomic_DNA"/>
</dbReference>
<dbReference type="KEGG" id="tmn:UCRPA7_7058"/>
<gene>
    <name evidence="2" type="ORF">UCRPA7_7058</name>
</gene>
<dbReference type="HOGENOM" id="CLU_1586334_0_0_1"/>
<accession>R8BDQ0</accession>
<dbReference type="GeneID" id="19327780"/>
<evidence type="ECO:0000313" key="2">
    <source>
        <dbReference type="EMBL" id="EON97415.1"/>
    </source>
</evidence>
<evidence type="ECO:0000256" key="1">
    <source>
        <dbReference type="SAM" id="MobiDB-lite"/>
    </source>
</evidence>
<name>R8BDQ0_PHAM7</name>
<dbReference type="AlphaFoldDB" id="R8BDQ0"/>
<proteinExistence type="predicted"/>
<feature type="region of interest" description="Disordered" evidence="1">
    <location>
        <begin position="1"/>
        <end position="20"/>
    </location>
</feature>
<evidence type="ECO:0000313" key="3">
    <source>
        <dbReference type="Proteomes" id="UP000014074"/>
    </source>
</evidence>
<dbReference type="eggNOG" id="ENOG502SW29">
    <property type="taxonomic scope" value="Eukaryota"/>
</dbReference>
<reference evidence="3" key="1">
    <citation type="journal article" date="2013" name="Genome Announc.">
        <title>Draft genome sequence of the ascomycete Phaeoacremonium aleophilum strain UCR-PA7, a causal agent of the esca disease complex in grapevines.</title>
        <authorList>
            <person name="Blanco-Ulate B."/>
            <person name="Rolshausen P."/>
            <person name="Cantu D."/>
        </authorList>
    </citation>
    <scope>NUCLEOTIDE SEQUENCE [LARGE SCALE GENOMIC DNA]</scope>
    <source>
        <strain evidence="3">UCR-PA7</strain>
    </source>
</reference>